<evidence type="ECO:0000313" key="4">
    <source>
        <dbReference type="Proteomes" id="UP000239187"/>
    </source>
</evidence>
<evidence type="ECO:0000313" key="3">
    <source>
        <dbReference type="EMBL" id="AUZ87837.1"/>
    </source>
</evidence>
<name>A0A2L0UF37_9MICC</name>
<dbReference type="SUPFAM" id="SSF55961">
    <property type="entry name" value="Bet v1-like"/>
    <property type="match status" value="1"/>
</dbReference>
<evidence type="ECO:0000256" key="1">
    <source>
        <dbReference type="ARBA" id="ARBA00006817"/>
    </source>
</evidence>
<dbReference type="Pfam" id="PF08327">
    <property type="entry name" value="AHSA1"/>
    <property type="match status" value="1"/>
</dbReference>
<organism evidence="3 4">
    <name type="scientific">Arthrobacter agilis</name>
    <dbReference type="NCBI Taxonomy" id="37921"/>
    <lineage>
        <taxon>Bacteria</taxon>
        <taxon>Bacillati</taxon>
        <taxon>Actinomycetota</taxon>
        <taxon>Actinomycetes</taxon>
        <taxon>Micrococcales</taxon>
        <taxon>Micrococcaceae</taxon>
        <taxon>Arthrobacter</taxon>
    </lineage>
</organism>
<feature type="domain" description="Activator of Hsp90 ATPase homologue 1/2-like C-terminal" evidence="2">
    <location>
        <begin position="30"/>
        <end position="139"/>
    </location>
</feature>
<comment type="similarity">
    <text evidence="1">Belongs to the AHA1 family.</text>
</comment>
<proteinExistence type="inferred from homology"/>
<dbReference type="EMBL" id="CP024915">
    <property type="protein sequence ID" value="AUZ87837.1"/>
    <property type="molecule type" value="Genomic_DNA"/>
</dbReference>
<dbReference type="AlphaFoldDB" id="A0A2L0UF37"/>
<dbReference type="Proteomes" id="UP000239187">
    <property type="component" value="Chromosome"/>
</dbReference>
<dbReference type="RefSeq" id="WP_208739074.1">
    <property type="nucleotide sequence ID" value="NZ_CP024915.1"/>
</dbReference>
<evidence type="ECO:0000259" key="2">
    <source>
        <dbReference type="Pfam" id="PF08327"/>
    </source>
</evidence>
<dbReference type="InterPro" id="IPR023393">
    <property type="entry name" value="START-like_dom_sf"/>
</dbReference>
<sequence>MTSETVEPIVSKTTSDDGGTVLRLEFQFAFPPTVLWKHLTEADKLKYWFPCEMEFEPHPDAEILFRYADQKPLRGEVLEAARPSVLAYTWEKDSLRWELARTGDNGTRLVLFLTPGSPRHSATMAAGWHLTIAGLDDFLNKRNLGQDPALWDVYVERYREQFAD</sequence>
<gene>
    <name evidence="3" type="ORF">CVO76_09490</name>
</gene>
<reference evidence="3 4" key="1">
    <citation type="submission" date="2017-11" db="EMBL/GenBank/DDBJ databases">
        <title>Draft genome of Arthrobacter agilis strain UMCV2, a plant growth-promoting rhizobacterium and biocontrol capacity of phytopathogenic fungi.</title>
        <authorList>
            <person name="Martinez-Camara R."/>
            <person name="Santoyo G."/>
            <person name="Moreno-Hagelsieb G."/>
            <person name="Valencia-Cantero E."/>
        </authorList>
    </citation>
    <scope>NUCLEOTIDE SEQUENCE [LARGE SCALE GENOMIC DNA]</scope>
    <source>
        <strain evidence="3 4">UMCV2</strain>
    </source>
</reference>
<dbReference type="Gene3D" id="3.30.530.20">
    <property type="match status" value="1"/>
</dbReference>
<protein>
    <recommendedName>
        <fullName evidence="2">Activator of Hsp90 ATPase homologue 1/2-like C-terminal domain-containing protein</fullName>
    </recommendedName>
</protein>
<accession>A0A2L0UF37</accession>
<dbReference type="InterPro" id="IPR013538">
    <property type="entry name" value="ASHA1/2-like_C"/>
</dbReference>